<dbReference type="AlphaFoldDB" id="V4APC3"/>
<evidence type="ECO:0000256" key="1">
    <source>
        <dbReference type="SAM" id="MobiDB-lite"/>
    </source>
</evidence>
<dbReference type="OrthoDB" id="6159054at2759"/>
<feature type="region of interest" description="Disordered" evidence="1">
    <location>
        <begin position="217"/>
        <end position="284"/>
    </location>
</feature>
<sequence length="284" mass="33916">MKYLHIEAIKEERKRGILHESEMKRLARKSLPPQQTSDEFRNIVESPDSKWKRHTVLSSDSGYSTTDSLEKCGWSPSEVTNDLDAANSLALKAAEAVREHRHGRDGDYHRRFHDTHKVIPNNLDTFDHTLPPPPYSHPHNSHHPQPLSPVNEPPTPTNLVPPSQLLTPPGHEDEFTRELQRQKSDYDRRKKLAEQIRIQQEEEEREERRRAAVKIQEEQKLLLEKQRDELKHREEEKLIEESRRREEETRRLEDARRHEEEKRRQEEIRKQEELQRKAEEVRRQ</sequence>
<gene>
    <name evidence="2" type="ORF">LOTGIDRAFT_202018</name>
</gene>
<dbReference type="RefSeq" id="XP_009052678.1">
    <property type="nucleotide sequence ID" value="XM_009054430.1"/>
</dbReference>
<organism evidence="2 3">
    <name type="scientific">Lottia gigantea</name>
    <name type="common">Giant owl limpet</name>
    <dbReference type="NCBI Taxonomy" id="225164"/>
    <lineage>
        <taxon>Eukaryota</taxon>
        <taxon>Metazoa</taxon>
        <taxon>Spiralia</taxon>
        <taxon>Lophotrochozoa</taxon>
        <taxon>Mollusca</taxon>
        <taxon>Gastropoda</taxon>
        <taxon>Patellogastropoda</taxon>
        <taxon>Lottioidea</taxon>
        <taxon>Lottiidae</taxon>
        <taxon>Lottia</taxon>
    </lineage>
</organism>
<reference evidence="2 3" key="1">
    <citation type="journal article" date="2013" name="Nature">
        <title>Insights into bilaterian evolution from three spiralian genomes.</title>
        <authorList>
            <person name="Simakov O."/>
            <person name="Marletaz F."/>
            <person name="Cho S.J."/>
            <person name="Edsinger-Gonzales E."/>
            <person name="Havlak P."/>
            <person name="Hellsten U."/>
            <person name="Kuo D.H."/>
            <person name="Larsson T."/>
            <person name="Lv J."/>
            <person name="Arendt D."/>
            <person name="Savage R."/>
            <person name="Osoegawa K."/>
            <person name="de Jong P."/>
            <person name="Grimwood J."/>
            <person name="Chapman J.A."/>
            <person name="Shapiro H."/>
            <person name="Aerts A."/>
            <person name="Otillar R.P."/>
            <person name="Terry A.Y."/>
            <person name="Boore J.L."/>
            <person name="Grigoriev I.V."/>
            <person name="Lindberg D.R."/>
            <person name="Seaver E.C."/>
            <person name="Weisblat D.A."/>
            <person name="Putnam N.H."/>
            <person name="Rokhsar D.S."/>
        </authorList>
    </citation>
    <scope>NUCLEOTIDE SEQUENCE [LARGE SCALE GENOMIC DNA]</scope>
</reference>
<feature type="non-terminal residue" evidence="2">
    <location>
        <position position="284"/>
    </location>
</feature>
<protein>
    <submittedName>
        <fullName evidence="2">Uncharacterized protein</fullName>
    </submittedName>
</protein>
<accession>V4APC3</accession>
<evidence type="ECO:0000313" key="2">
    <source>
        <dbReference type="EMBL" id="ESO96640.1"/>
    </source>
</evidence>
<dbReference type="Proteomes" id="UP000030746">
    <property type="component" value="Unassembled WGS sequence"/>
</dbReference>
<proteinExistence type="predicted"/>
<keyword evidence="3" id="KW-1185">Reference proteome</keyword>
<evidence type="ECO:0000313" key="3">
    <source>
        <dbReference type="Proteomes" id="UP000030746"/>
    </source>
</evidence>
<dbReference type="CTD" id="20245506"/>
<name>V4APC3_LOTGI</name>
<feature type="compositionally biased region" description="Polar residues" evidence="1">
    <location>
        <begin position="157"/>
        <end position="166"/>
    </location>
</feature>
<dbReference type="STRING" id="225164.V4APC3"/>
<dbReference type="GeneID" id="20245506"/>
<feature type="region of interest" description="Disordered" evidence="1">
    <location>
        <begin position="122"/>
        <end position="189"/>
    </location>
</feature>
<feature type="compositionally biased region" description="Basic and acidic residues" evidence="1">
    <location>
        <begin position="170"/>
        <end position="189"/>
    </location>
</feature>
<dbReference type="KEGG" id="lgi:LOTGIDRAFT_202018"/>
<dbReference type="EMBL" id="KB201431">
    <property type="protein sequence ID" value="ESO96640.1"/>
    <property type="molecule type" value="Genomic_DNA"/>
</dbReference>
<dbReference type="HOGENOM" id="CLU_982034_0_0_1"/>